<dbReference type="Proteomes" id="UP000315995">
    <property type="component" value="Chromosome"/>
</dbReference>
<keyword evidence="1" id="KW-0732">Signal</keyword>
<dbReference type="PROSITE" id="PS00018">
    <property type="entry name" value="EF_HAND_1"/>
    <property type="match status" value="1"/>
</dbReference>
<dbReference type="PROSITE" id="PS50222">
    <property type="entry name" value="EF_HAND_2"/>
    <property type="match status" value="1"/>
</dbReference>
<proteinExistence type="predicted"/>
<gene>
    <name evidence="3" type="ORF">FIV42_10170</name>
</gene>
<dbReference type="PROSITE" id="PS51257">
    <property type="entry name" value="PROKAR_LIPOPROTEIN"/>
    <property type="match status" value="1"/>
</dbReference>
<evidence type="ECO:0000313" key="4">
    <source>
        <dbReference type="Proteomes" id="UP000315995"/>
    </source>
</evidence>
<feature type="signal peptide" evidence="1">
    <location>
        <begin position="1"/>
        <end position="23"/>
    </location>
</feature>
<evidence type="ECO:0000259" key="2">
    <source>
        <dbReference type="PROSITE" id="PS50222"/>
    </source>
</evidence>
<dbReference type="AlphaFoldDB" id="A0A4Y6PRY6"/>
<accession>A0A5B8Y4X1</accession>
<dbReference type="RefSeq" id="WP_141197571.1">
    <property type="nucleotide sequence ID" value="NZ_CP041186.1"/>
</dbReference>
<dbReference type="InterPro" id="IPR002048">
    <property type="entry name" value="EF_hand_dom"/>
</dbReference>
<protein>
    <recommendedName>
        <fullName evidence="2">EF-hand domain-containing protein</fullName>
    </recommendedName>
</protein>
<dbReference type="GO" id="GO:0005509">
    <property type="term" value="F:calcium ion binding"/>
    <property type="evidence" value="ECO:0007669"/>
    <property type="project" value="InterPro"/>
</dbReference>
<dbReference type="EMBL" id="CP041186">
    <property type="protein sequence ID" value="QDG51086.1"/>
    <property type="molecule type" value="Genomic_DNA"/>
</dbReference>
<keyword evidence="4" id="KW-1185">Reference proteome</keyword>
<feature type="chain" id="PRO_5030106325" description="EF-hand domain-containing protein" evidence="1">
    <location>
        <begin position="24"/>
        <end position="252"/>
    </location>
</feature>
<organism evidence="3 4">
    <name type="scientific">Persicimonas caeni</name>
    <dbReference type="NCBI Taxonomy" id="2292766"/>
    <lineage>
        <taxon>Bacteria</taxon>
        <taxon>Deltaproteobacteria</taxon>
        <taxon>Bradymonadales</taxon>
        <taxon>Bradymonadaceae</taxon>
        <taxon>Persicimonas</taxon>
    </lineage>
</organism>
<accession>A0A4Y6PRY6</accession>
<evidence type="ECO:0000256" key="1">
    <source>
        <dbReference type="SAM" id="SignalP"/>
    </source>
</evidence>
<evidence type="ECO:0000313" key="3">
    <source>
        <dbReference type="EMBL" id="QDG51086.1"/>
    </source>
</evidence>
<name>A0A4Y6PRY6_PERCE</name>
<feature type="domain" description="EF-hand" evidence="2">
    <location>
        <begin position="185"/>
        <end position="220"/>
    </location>
</feature>
<reference evidence="3 4" key="1">
    <citation type="submission" date="2019-06" db="EMBL/GenBank/DDBJ databases">
        <title>Persicimonas caeni gen. nov., sp. nov., a predatory bacterium isolated from solar saltern.</title>
        <authorList>
            <person name="Wang S."/>
        </authorList>
    </citation>
    <scope>NUCLEOTIDE SEQUENCE [LARGE SCALE GENOMIC DNA]</scope>
    <source>
        <strain evidence="3 4">YN101</strain>
    </source>
</reference>
<dbReference type="InterPro" id="IPR018247">
    <property type="entry name" value="EF_Hand_1_Ca_BS"/>
</dbReference>
<sequence>MQARLTTSLIAAALLTVATGCSGDGGTPGEGTYTISAYGEDFVEDKIPADETDGWEIVFSTFEVTITDISAENDDAETVTVDGVHTLDLTEDSAGEGHTIAELAAPAGVYDSLNYRIAPADGQSALRVAGTATKDGTTKTFAWEFDTDKLYENCQTSADVADGGSASSQLTIHADHLFYDDLVGEEPNVAFELIASADADDDGEVTLDELAAVDITAETRYQVGSRDITDLRGFIEAQTTTVGHIDGEGHCD</sequence>
<dbReference type="OrthoDB" id="5508739at2"/>